<reference evidence="9 10" key="1">
    <citation type="submission" date="2018-10" db="EMBL/GenBank/DDBJ databases">
        <title>Genomic Encyclopedia of Type Strains, Phase IV (KMG-IV): sequencing the most valuable type-strain genomes for metagenomic binning, comparative biology and taxonomic classification.</title>
        <authorList>
            <person name="Goeker M."/>
        </authorList>
    </citation>
    <scope>NUCLEOTIDE SEQUENCE [LARGE SCALE GENOMIC DNA]</scope>
    <source>
        <strain evidence="9 10">DSM 4734</strain>
    </source>
</reference>
<dbReference type="InterPro" id="IPR001623">
    <property type="entry name" value="DnaJ_domain"/>
</dbReference>
<evidence type="ECO:0000256" key="6">
    <source>
        <dbReference type="SAM" id="MobiDB-lite"/>
    </source>
</evidence>
<protein>
    <submittedName>
        <fullName evidence="9">DnaJ-like protein</fullName>
    </submittedName>
</protein>
<name>A0A495DKH8_9PROT</name>
<comment type="similarity">
    <text evidence="5">Belongs to the TIM14 family.</text>
</comment>
<dbReference type="CDD" id="cd06257">
    <property type="entry name" value="DnaJ"/>
    <property type="match status" value="1"/>
</dbReference>
<keyword evidence="4 7" id="KW-0472">Membrane</keyword>
<feature type="domain" description="J" evidence="8">
    <location>
        <begin position="102"/>
        <end position="156"/>
    </location>
</feature>
<keyword evidence="3 7" id="KW-1133">Transmembrane helix</keyword>
<dbReference type="Proteomes" id="UP000273675">
    <property type="component" value="Unassembled WGS sequence"/>
</dbReference>
<comment type="subcellular location">
    <subcellularLocation>
        <location evidence="1">Membrane</location>
        <topology evidence="1">Single-pass membrane protein</topology>
    </subcellularLocation>
</comment>
<evidence type="ECO:0000256" key="3">
    <source>
        <dbReference type="ARBA" id="ARBA00022989"/>
    </source>
</evidence>
<keyword evidence="2 7" id="KW-0812">Transmembrane</keyword>
<dbReference type="Gene3D" id="1.10.287.110">
    <property type="entry name" value="DnaJ domain"/>
    <property type="match status" value="1"/>
</dbReference>
<dbReference type="EMBL" id="RBIM01000002">
    <property type="protein sequence ID" value="RKR03120.1"/>
    <property type="molecule type" value="Genomic_DNA"/>
</dbReference>
<evidence type="ECO:0000256" key="2">
    <source>
        <dbReference type="ARBA" id="ARBA00022692"/>
    </source>
</evidence>
<accession>A0A495DKH8</accession>
<evidence type="ECO:0000313" key="10">
    <source>
        <dbReference type="Proteomes" id="UP000273675"/>
    </source>
</evidence>
<evidence type="ECO:0000259" key="8">
    <source>
        <dbReference type="PROSITE" id="PS50076"/>
    </source>
</evidence>
<dbReference type="SMART" id="SM00271">
    <property type="entry name" value="DnaJ"/>
    <property type="match status" value="1"/>
</dbReference>
<dbReference type="PANTHER" id="PTHR12763">
    <property type="match status" value="1"/>
</dbReference>
<dbReference type="InterPro" id="IPR036869">
    <property type="entry name" value="J_dom_sf"/>
</dbReference>
<dbReference type="SUPFAM" id="SSF46565">
    <property type="entry name" value="Chaperone J-domain"/>
    <property type="match status" value="1"/>
</dbReference>
<evidence type="ECO:0000256" key="7">
    <source>
        <dbReference type="SAM" id="Phobius"/>
    </source>
</evidence>
<evidence type="ECO:0000256" key="4">
    <source>
        <dbReference type="ARBA" id="ARBA00023136"/>
    </source>
</evidence>
<gene>
    <name evidence="9" type="ORF">C7435_1068</name>
</gene>
<feature type="transmembrane region" description="Helical" evidence="7">
    <location>
        <begin position="40"/>
        <end position="68"/>
    </location>
</feature>
<dbReference type="AlphaFoldDB" id="A0A495DKH8"/>
<dbReference type="GO" id="GO:0016020">
    <property type="term" value="C:membrane"/>
    <property type="evidence" value="ECO:0007669"/>
    <property type="project" value="UniProtKB-SubCell"/>
</dbReference>
<dbReference type="Pfam" id="PF00226">
    <property type="entry name" value="DnaJ"/>
    <property type="match status" value="1"/>
</dbReference>
<organism evidence="9 10">
    <name type="scientific">Maricaulis maris</name>
    <dbReference type="NCBI Taxonomy" id="74318"/>
    <lineage>
        <taxon>Bacteria</taxon>
        <taxon>Pseudomonadati</taxon>
        <taxon>Pseudomonadota</taxon>
        <taxon>Alphaproteobacteria</taxon>
        <taxon>Maricaulales</taxon>
        <taxon>Maricaulaceae</taxon>
        <taxon>Maricaulis</taxon>
    </lineage>
</organism>
<dbReference type="PROSITE" id="PS50076">
    <property type="entry name" value="DNAJ_2"/>
    <property type="match status" value="1"/>
</dbReference>
<sequence length="156" mass="15934">MTPFALGTLALITLLGAAWWFSRQKTAKAARMVRIILGGGALLAGVIISLRGGVILGGPIGLFGLGLLGDVLRPRPSGADAGKGHGSGSATPPSRGGMSVQEAREILGVDAGADAATIRAAHRRLMKKLHPDTGEGSAALARQVQEARDLLLAQLD</sequence>
<feature type="region of interest" description="Disordered" evidence="6">
    <location>
        <begin position="78"/>
        <end position="99"/>
    </location>
</feature>
<evidence type="ECO:0000313" key="9">
    <source>
        <dbReference type="EMBL" id="RKR03120.1"/>
    </source>
</evidence>
<evidence type="ECO:0000256" key="5">
    <source>
        <dbReference type="ARBA" id="ARBA00038105"/>
    </source>
</evidence>
<dbReference type="PANTHER" id="PTHR12763:SF28">
    <property type="entry name" value="GEO10507P1-RELATED"/>
    <property type="match status" value="1"/>
</dbReference>
<comment type="caution">
    <text evidence="9">The sequence shown here is derived from an EMBL/GenBank/DDBJ whole genome shotgun (WGS) entry which is preliminary data.</text>
</comment>
<proteinExistence type="inferred from homology"/>
<evidence type="ECO:0000256" key="1">
    <source>
        <dbReference type="ARBA" id="ARBA00004167"/>
    </source>
</evidence>